<feature type="coiled-coil region" evidence="1">
    <location>
        <begin position="1737"/>
        <end position="1788"/>
    </location>
</feature>
<name>A0A8S1WZ08_9CILI</name>
<accession>A0A8S1WZ08</accession>
<evidence type="ECO:0000313" key="2">
    <source>
        <dbReference type="EMBL" id="CAD8195238.1"/>
    </source>
</evidence>
<feature type="coiled-coil region" evidence="1">
    <location>
        <begin position="786"/>
        <end position="820"/>
    </location>
</feature>
<feature type="coiled-coil region" evidence="1">
    <location>
        <begin position="867"/>
        <end position="1192"/>
    </location>
</feature>
<keyword evidence="1" id="KW-0175">Coiled coil</keyword>
<protein>
    <submittedName>
        <fullName evidence="2">Uncharacterized protein</fullName>
    </submittedName>
</protein>
<evidence type="ECO:0000256" key="1">
    <source>
        <dbReference type="SAM" id="Coils"/>
    </source>
</evidence>
<dbReference type="OrthoDB" id="343070at2759"/>
<reference evidence="2" key="1">
    <citation type="submission" date="2021-01" db="EMBL/GenBank/DDBJ databases">
        <authorList>
            <consortium name="Genoscope - CEA"/>
            <person name="William W."/>
        </authorList>
    </citation>
    <scope>NUCLEOTIDE SEQUENCE</scope>
</reference>
<dbReference type="InterPro" id="IPR051235">
    <property type="entry name" value="CEP152/SHC-Transforming"/>
</dbReference>
<dbReference type="PANTHER" id="PTHR10337:SF6">
    <property type="entry name" value="CENTROSOMAL PROTEIN OF 152 KDA"/>
    <property type="match status" value="1"/>
</dbReference>
<dbReference type="PANTHER" id="PTHR10337">
    <property type="entry name" value="SHC TRANSFORMING PROTEIN"/>
    <property type="match status" value="1"/>
</dbReference>
<comment type="caution">
    <text evidence="2">The sequence shown here is derived from an EMBL/GenBank/DDBJ whole genome shotgun (WGS) entry which is preliminary data.</text>
</comment>
<evidence type="ECO:0000313" key="3">
    <source>
        <dbReference type="Proteomes" id="UP000689195"/>
    </source>
</evidence>
<dbReference type="EMBL" id="CAJJDO010000109">
    <property type="protein sequence ID" value="CAD8195238.1"/>
    <property type="molecule type" value="Genomic_DNA"/>
</dbReference>
<organism evidence="2 3">
    <name type="scientific">Paramecium pentaurelia</name>
    <dbReference type="NCBI Taxonomy" id="43138"/>
    <lineage>
        <taxon>Eukaryota</taxon>
        <taxon>Sar</taxon>
        <taxon>Alveolata</taxon>
        <taxon>Ciliophora</taxon>
        <taxon>Intramacronucleata</taxon>
        <taxon>Oligohymenophorea</taxon>
        <taxon>Peniculida</taxon>
        <taxon>Parameciidae</taxon>
        <taxon>Paramecium</taxon>
    </lineage>
</organism>
<proteinExistence type="predicted"/>
<feature type="coiled-coil region" evidence="1">
    <location>
        <begin position="135"/>
        <end position="185"/>
    </location>
</feature>
<gene>
    <name evidence="2" type="ORF">PPENT_87.1.T1090010</name>
</gene>
<feature type="coiled-coil region" evidence="1">
    <location>
        <begin position="1236"/>
        <end position="1566"/>
    </location>
</feature>
<feature type="coiled-coil region" evidence="1">
    <location>
        <begin position="627"/>
        <end position="760"/>
    </location>
</feature>
<sequence length="2057" mass="244742">MQRTLDQRQTTEQIRRNNNQNNADLLLSVYELTARSSLQIGQRPRQQSQSREKYKFKQCEQKKVDLMSISSPGSQKKLPLSPQLKLQSPREPGLIFNLIRAANNAIENNTDDKIIRTYMQIRTQVEMRLDVLESADSLAVQLEKIKQENDTLRKRVSDNINSQSLSNLAQLKMQLQKAEKKAESRKVCIKKLYQLLDKSEKELELYKSGKKSAKTSFSKKNELNEILNGVYPKNKENLPETYEPLLLSLIKDIDQKNYEAIENLSKNNSLNGDIENEKNTLIQNSLKSFKLMCEQKEEILKYSAQICENNQDLWKKFLEIDLTCQKQISTLRQAISELETNIKSYYQYLNKIGHHSAQKFQDAYQFQGVIGDSIAKWLKQLGEIQEIINQRESEQYEFQQFQETLVMRLKEIIQNNKIVHKQNDFKGLLDAINDKLFNQSEEILIINKELNNIHIKAKQQIEEIQSKYKQEFSNYELQLKNYKELYDQLSSTNKDLLQKNESLQTEYNRQTQISVSALQNKQQEIQNLNEQTKKLKEDITKSQELKLTYNEQQTQINQFKKEIERLNQIILQNQLKSSQQEENHITIIEQNKQEITRLHQLIIDLHSQIEQSDNQISLLKEAEQIIKDKINKDNILYQEKIKKLQEIISNKEIEHNALEEEYKAIQSQNIEFYSQQQQDQDTIKLIKKDLQKNQEQYENKINEFIKLSEKQLTEIKDLSDKYQQTENERRNQDEIISKLKKEQLKQTNDHQKQIKILQDQQKQSQDILQQKLQSYERLNEQNQMIIGEQKKLLHEQQTQLQKVNQENEALLQNNSESMKSIKDQYELQALELNQTKQVVLDQQELIQNQQLIYHDTQQECSKYKKYLEQQEIVNKQNQQELNKTIQDQTNLINQLKSNLEDFDKKIIEKNTSTEQLQQTLNLTQNQIEQLKLESTELNDTIEQNKKIIENLQSQLLNQQKQHDTLLKQLQNEWQQIQQQNNLEKESKIVTINKQIQELQDQLQEQKDQYQNTIQQHQNQIKINKDNFDVELKQKENLLNQINSQMQQQIQKKEEEKQSLVEQIQNLESKILLLEQKNKDNYLQSQSNQQLYAQLIQQLETLQQESQNEQQKWKEQLQLKDDKIRTIEINYKSDISKLNDQLKQINEKRNQIEQDQLKLIDTEQLKDQELLQLKEQLKQKQNEIDSIDKLLNEKLLDNEELNGKLMLVSKEMSLYQDQNFDLQQQISEQSELNTKTINNLNQKINEQDQLINQLKTQVKDLENQMNQQLNQMVLQQQDLVKIQQQELHKYQNELSIIQNQYVELQNKNDEQFKQIQILQEDIQNKDILIKDLQNQIDQQQNAFNRIINENKQKQEEIDNIFNILKDREQEIENQVSVLNNYKKLQEKLEQEFNDKLLNLNQTSQEQMELKQQIQQIQQEKVKVTEQLEQKNQNLMETLKNQQIICQSLNDQLLSREKELQEQGILIEQYQQQVLQLNEELTIIMEEKSQQNLKIHQMRTNIEKIQQDFEIKNIQLQNSDLTQENQKQEFECQLNELGNQNKELVMRLSELQEENNDLIEQLRKRENECRLKIFEMGEKNRFENQEQNKINQILQQELSISEVSEENVINALSQIKNEFQELLDKQSQYSTLIFQLYSELLTDDEEEDVEKQIQVISNEIVGLIDVRDKYKKIQNEFEGEGDILMKIKELKQNEQKKQNNNAQDVKSIEAYSQLLDGLMQEFLHNRVNLTMQSMKSLLTEQQRQNVNEYRKKIGELQNKLLQAEKQQKCIDDTKFNLQQYQQIVDKSEQKAMYYEMECKKLVQQIQDMKQKIPQRISLNDLDQDQSEQHSLNILNFSLRQEILYGDDSFFDNISQIKDDDDIHKKCHFFQLKNVNYYKNNQICRRKTRILKLNDIFFIIVIYLIKLMKSGNIKTEAQYAKANFYYSDGTGRDTYVQFDNGGLTLHAQRCHQPPVGSFQPKKSNKIYRPQSSNKTLHYISNGSGRDNYILDSHGGLMNTCADRHWLVSFKQGLRTPERERPRSGAKTPQYSYQQKICRRLSVPKYVKIPFEKQLQSEDII</sequence>
<feature type="coiled-coil region" evidence="1">
    <location>
        <begin position="447"/>
        <end position="576"/>
    </location>
</feature>
<dbReference type="Proteomes" id="UP000689195">
    <property type="component" value="Unassembled WGS sequence"/>
</dbReference>
<keyword evidence="3" id="KW-1185">Reference proteome</keyword>